<name>A0ABS8BYV5_9RHOB</name>
<protein>
    <submittedName>
        <fullName evidence="1">Uncharacterized protein</fullName>
    </submittedName>
</protein>
<comment type="caution">
    <text evidence="1">The sequence shown here is derived from an EMBL/GenBank/DDBJ whole genome shotgun (WGS) entry which is preliminary data.</text>
</comment>
<sequence length="323" mass="34322">MTTAPDIIPALAALRPAGAIAPPPALLDRTALDVPLADPDAVDHWAGQVLAGHSLPGGLRIALDLDDTLLHGSQTCPALWDRGGYGDPAIVPGWRYDRMQVSWRGRVHLLRGRPRYDAVDRRHHPALTAPRIVVAPDLPMLSVLGWLQTRGAVLGLATASARTRVDLLLDRLPALRALVGPRVMTAEDLAHRLTTAPDDADPLWSAAAPAHAARPLSLAAKTPWALAPLWDGAGYDLLVDDSAVTATVMQAARLDDRLLHIPGGALSPAAGWANAAALLRRLAGLPALDRTPAPPPVGALRIEDPLYWPCLHLSDQFEDPAHG</sequence>
<dbReference type="EMBL" id="JAJATZ010000010">
    <property type="protein sequence ID" value="MCB5200646.1"/>
    <property type="molecule type" value="Genomic_DNA"/>
</dbReference>
<gene>
    <name evidence="1" type="ORF">LGQ03_15515</name>
</gene>
<dbReference type="RefSeq" id="WP_226749126.1">
    <property type="nucleotide sequence ID" value="NZ_JAJATZ010000010.1"/>
</dbReference>
<keyword evidence="2" id="KW-1185">Reference proteome</keyword>
<accession>A0ABS8BYV5</accession>
<dbReference type="Proteomes" id="UP001138961">
    <property type="component" value="Unassembled WGS sequence"/>
</dbReference>
<proteinExistence type="predicted"/>
<evidence type="ECO:0000313" key="2">
    <source>
        <dbReference type="Proteomes" id="UP001138961"/>
    </source>
</evidence>
<organism evidence="1 2">
    <name type="scientific">Loktanella gaetbuli</name>
    <dbReference type="NCBI Taxonomy" id="2881335"/>
    <lineage>
        <taxon>Bacteria</taxon>
        <taxon>Pseudomonadati</taxon>
        <taxon>Pseudomonadota</taxon>
        <taxon>Alphaproteobacteria</taxon>
        <taxon>Rhodobacterales</taxon>
        <taxon>Roseobacteraceae</taxon>
        <taxon>Loktanella</taxon>
    </lineage>
</organism>
<evidence type="ECO:0000313" key="1">
    <source>
        <dbReference type="EMBL" id="MCB5200646.1"/>
    </source>
</evidence>
<reference evidence="1" key="1">
    <citation type="submission" date="2021-10" db="EMBL/GenBank/DDBJ databases">
        <title>Loktanella gaetbuli sp. nov., isolated from a tidal flat.</title>
        <authorList>
            <person name="Park S."/>
            <person name="Yoon J.-H."/>
        </authorList>
    </citation>
    <scope>NUCLEOTIDE SEQUENCE</scope>
    <source>
        <strain evidence="1">TSTF-M6</strain>
    </source>
</reference>